<sequence>MASQAESENAAPAADAAPSVGLDSSTYEIIRNRLQNSGKDLKSRLDQLNAARKDVFGSIETSLLSTERITTEHNCVARDMVAIGSKFLFGYNVHLGLKSETELSDVFAVYSFADQAFHTESLDLISDPEFQKDFQDLFRYYKKAVFAKFAVRGPHLYMVFRVGKDVGEIKTFKWLLAGQESPRYIDNRSDHEFGFPAQHEFEWRRTHRDLHQSGQHPHISIENRVFVETVGGDLTIKVENNTESGEGIYEEDVDHKDQTLDDAEIYYASVGNIILLKIRPYQEPDFRYIVFNEKLQQARRLDSIKDACVLLPDDHGLIFSNGFYLQDGEFKTFENNLQDMLFERVVPAPNGEDYLYVFYNRDSGVYVLLPYNLIEQKVDTPIICNGLTFFKAGELLCFKAQDDPQKHHAIQIWQTPYVDEDFVPHTQSDSFLNKIGNKDIVRGMAECHEVLNLINKEDTYANLYTDLVKQAGDIVDSYFWTSREDTFNLAASLADVKAAAAAAVGEFEKVVRVKKNTAEQTRDAQNRTKEILSKIQHRRFDHINNFVSSLSDLRGVRGDIISLRDLRYVDVDLIDSLESDVSEQTERLSRNCVEYLLRPTSLEPYSDKVRDEQSRIDGLTKVTDAKQLEEDIATSAGELEMLIEIVSNLKIDDATHRTTIIDNISAIFATVNQARAVLKKKIKELASVEGVAEFNSQMKLLNQAVVNYLDICDAPDKCEEFLTKMMIQLEELEGRFAEFDEFILQLTEKREEVYNAFEQRKLALVEARNKRANSLMKAADRVLKGIQTRLQSFETINDINGYFASDLMIEKVRDIVEQLKELEDSVKVDDIQSRLKTVREDAVRQLKDRNELFVEGENTIRFGSHLFSVNVQALDLTTVMRDEEMCLHLTGTNFFEAIGDARLLATRDVWSQEVVSENRDVYRGEFLAWKMLDALGSDDNPTAHALLEMPDAERSAFVQKFMGPRYTESYTKGVNDVDAGNILTALVKMSQTIGLLRYHTRARSLASLFWHVFGDKKSKSLIAATLEGVGAISDVFDEVADRAQFVDQLREILSTINTENGLFDDTWLDEAAEYLYCELTTGTRFAVSALAHNLSEEFQVHLKRTNSKDAFWQSVEAVQRNHASCFVLLRNWVQAFLATKDDLELNNYVDEIALILMPGKPDGKQVIDGVVATELTGMVGSHSVIDGGSCHLNFNEFTHRLDQFERVVVPRFNDFVALKHEIVEHAREDMRLEEFRPRVLTSFVRNRLLNEVYLPLIGDNLAKQIGVAGEGKRTDLMGLLLLVSPPGYGKTTLMEYIANRLGLIFMKINGPALGHNVTSLDPTETTNAGAREEVEKLNLALEMGDNVMIYLDDIQHTNPEFLQKFISLCDAQRKIEGVYKGRTRTYDLRGRKVSVVMAGNPYTESGEKFQIPDMLSNRADIYNLGEIIGESSDAFEMSYLENALTSNPVLSKLASRSQQDVYAIIRMANNEPREGIELEGNYSMEEINELVGTMQKLMRVRDVILAVNKEYIRSAAQSDDYRTEPPFKLQGSYRNMNRIAEKVVAIMNDDELTSLIVSNYENDAQTLTSGTEANLLKFKELTELATKEEKERWEDIKRTFRQNVKMRGISSDDKTGQVIAQLGVLSDGLDSIRRAMSDGMIQMTEQRADEARELEARDDEDDNDLASAAIQSLAEQFSGLEVGLQSINESLSSGMSEFAELAERSVAATAEPPAAVPAPAAAEPVPAAVAPASDATSDDEDDEPDGDPQKLTIINRVPKVLTGIVKEQFALMNTWLEPIHQATRGQQSDMRQLEKKIDKCLKAYQSLIERIDRKQ</sequence>
<dbReference type="Pfam" id="PF25472">
    <property type="entry name" value="DUF7902"/>
    <property type="match status" value="1"/>
</dbReference>
<name>E7C3M9_9BACT</name>
<feature type="domain" description="AAA+ ATPase" evidence="2">
    <location>
        <begin position="1276"/>
        <end position="1425"/>
    </location>
</feature>
<feature type="region of interest" description="Disordered" evidence="1">
    <location>
        <begin position="1710"/>
        <end position="1750"/>
    </location>
</feature>
<dbReference type="InterPro" id="IPR027417">
    <property type="entry name" value="P-loop_NTPase"/>
</dbReference>
<protein>
    <recommendedName>
        <fullName evidence="2">AAA+ ATPase domain-containing protein</fullName>
    </recommendedName>
</protein>
<dbReference type="GO" id="GO:0016887">
    <property type="term" value="F:ATP hydrolysis activity"/>
    <property type="evidence" value="ECO:0007669"/>
    <property type="project" value="InterPro"/>
</dbReference>
<dbReference type="Pfam" id="PF00004">
    <property type="entry name" value="AAA"/>
    <property type="match status" value="1"/>
</dbReference>
<dbReference type="EMBL" id="GU567974">
    <property type="protein sequence ID" value="ADI22053.1"/>
    <property type="molecule type" value="Genomic_DNA"/>
</dbReference>
<dbReference type="Pfam" id="PF12458">
    <property type="entry name" value="DUF3686"/>
    <property type="match status" value="1"/>
</dbReference>
<feature type="compositionally biased region" description="Low complexity" evidence="1">
    <location>
        <begin position="1710"/>
        <end position="1735"/>
    </location>
</feature>
<dbReference type="SMART" id="SM00382">
    <property type="entry name" value="AAA"/>
    <property type="match status" value="1"/>
</dbReference>
<dbReference type="InterPro" id="IPR003959">
    <property type="entry name" value="ATPase_AAA_core"/>
</dbReference>
<evidence type="ECO:0000256" key="1">
    <source>
        <dbReference type="SAM" id="MobiDB-lite"/>
    </source>
</evidence>
<dbReference type="InterPro" id="IPR003593">
    <property type="entry name" value="AAA+_ATPase"/>
</dbReference>
<reference evidence="3" key="1">
    <citation type="submission" date="2010-01" db="EMBL/GenBank/DDBJ databases">
        <title>Genome fragments of uncultured bacteria from the North Pacific subtropical Gyre.</title>
        <authorList>
            <person name="Pham V.D."/>
            <person name="Delong E.F."/>
        </authorList>
    </citation>
    <scope>NUCLEOTIDE SEQUENCE</scope>
</reference>
<feature type="compositionally biased region" description="Acidic residues" evidence="1">
    <location>
        <begin position="1736"/>
        <end position="1746"/>
    </location>
</feature>
<dbReference type="CDD" id="cd00009">
    <property type="entry name" value="AAA"/>
    <property type="match status" value="1"/>
</dbReference>
<dbReference type="InterPro" id="IPR020958">
    <property type="entry name" value="DUF3686"/>
</dbReference>
<dbReference type="SUPFAM" id="SSF52540">
    <property type="entry name" value="P-loop containing nucleoside triphosphate hydrolases"/>
    <property type="match status" value="1"/>
</dbReference>
<proteinExistence type="predicted"/>
<organism evidence="3">
    <name type="scientific">uncultured myxobacterium HF0200_08J13</name>
    <dbReference type="NCBI Taxonomy" id="723558"/>
    <lineage>
        <taxon>Bacteria</taxon>
        <taxon>Pseudomonadati</taxon>
        <taxon>Myxococcota</taxon>
        <taxon>Myxococcia</taxon>
        <taxon>Myxococcales</taxon>
        <taxon>environmental samples</taxon>
    </lineage>
</organism>
<evidence type="ECO:0000313" key="3">
    <source>
        <dbReference type="EMBL" id="ADI22053.1"/>
    </source>
</evidence>
<evidence type="ECO:0000259" key="2">
    <source>
        <dbReference type="SMART" id="SM00382"/>
    </source>
</evidence>
<accession>E7C3M9</accession>
<dbReference type="Gene3D" id="3.40.50.300">
    <property type="entry name" value="P-loop containing nucleotide triphosphate hydrolases"/>
    <property type="match status" value="1"/>
</dbReference>
<dbReference type="GO" id="GO:0005524">
    <property type="term" value="F:ATP binding"/>
    <property type="evidence" value="ECO:0007669"/>
    <property type="project" value="InterPro"/>
</dbReference>
<dbReference type="InterPro" id="IPR057224">
    <property type="entry name" value="DUF7902"/>
</dbReference>